<dbReference type="PANTHER" id="PTHR46603:SF1">
    <property type="entry name" value="ABSCISSION_NOCUT CHECKPOINT REGULATOR"/>
    <property type="match status" value="1"/>
</dbReference>
<feature type="region of interest" description="Disordered" evidence="1">
    <location>
        <begin position="13"/>
        <end position="33"/>
    </location>
</feature>
<dbReference type="SUPFAM" id="SSF57845">
    <property type="entry name" value="B-box zinc-binding domain"/>
    <property type="match status" value="1"/>
</dbReference>
<feature type="compositionally biased region" description="Basic and acidic residues" evidence="1">
    <location>
        <begin position="179"/>
        <end position="206"/>
    </location>
</feature>
<feature type="region of interest" description="Disordered" evidence="1">
    <location>
        <begin position="146"/>
        <end position="308"/>
    </location>
</feature>
<reference evidence="2 3" key="1">
    <citation type="journal article" date="2016" name="Genome Biol. Evol.">
        <title>Divergent and convergent evolution of fungal pathogenicity.</title>
        <authorList>
            <person name="Shang Y."/>
            <person name="Xiao G."/>
            <person name="Zheng P."/>
            <person name="Cen K."/>
            <person name="Zhan S."/>
            <person name="Wang C."/>
        </authorList>
    </citation>
    <scope>NUCLEOTIDE SEQUENCE [LARGE SCALE GENOMIC DNA]</scope>
    <source>
        <strain evidence="2 3">ARSEF 2679</strain>
    </source>
</reference>
<keyword evidence="3" id="KW-1185">Reference proteome</keyword>
<feature type="compositionally biased region" description="Basic and acidic residues" evidence="1">
    <location>
        <begin position="214"/>
        <end position="225"/>
    </location>
</feature>
<dbReference type="InterPro" id="IPR044553">
    <property type="entry name" value="Bbox1_ANCHR"/>
</dbReference>
<organism evidence="2 3">
    <name type="scientific">Cordyceps fumosorosea (strain ARSEF 2679)</name>
    <name type="common">Isaria fumosorosea</name>
    <dbReference type="NCBI Taxonomy" id="1081104"/>
    <lineage>
        <taxon>Eukaryota</taxon>
        <taxon>Fungi</taxon>
        <taxon>Dikarya</taxon>
        <taxon>Ascomycota</taxon>
        <taxon>Pezizomycotina</taxon>
        <taxon>Sordariomycetes</taxon>
        <taxon>Hypocreomycetidae</taxon>
        <taxon>Hypocreales</taxon>
        <taxon>Cordycipitaceae</taxon>
        <taxon>Cordyceps</taxon>
    </lineage>
</organism>
<dbReference type="Proteomes" id="UP000076744">
    <property type="component" value="Unassembled WGS sequence"/>
</dbReference>
<dbReference type="RefSeq" id="XP_018704030.1">
    <property type="nucleotide sequence ID" value="XM_018848894.1"/>
</dbReference>
<dbReference type="GeneID" id="30021581"/>
<dbReference type="STRING" id="1081104.A0A167V6I4"/>
<dbReference type="Pfam" id="PF22586">
    <property type="entry name" value="ANCHR-like_BBOX"/>
    <property type="match status" value="1"/>
</dbReference>
<dbReference type="OrthoDB" id="5407799at2759"/>
<sequence>MVNDVDKSLLDRLQALRGGPGGSQPSQAPQSIKVDVIERLKTPSREDALAARLRSLREGSATPEPEGQRPSPKPAAQRAPGPSIKQAPIALDASDERSHQEQNIDNVFETDDDTLQELLADVSLDEDLGAAPGAYEPSEEQVKALLEQLANDIPKDTNAPSERRNGSDDEPDSDDSDGEAMKRKVKDVMERYQDEAELEAAQREENGSDAEDFQEPHDEATHDADAAALGLPSVPSDLQHLASSPPQGGYKPGLDDMTARLAALRAPSHNTDGGGDDDDDASLALPSVPTSRPSAKGPQPRLQTRTKYTDDDTDGWCIVCLEDATLRCLGCEDENVYCARCWREMHVGPAAAFDDHSHRAVQFARDKKKNKPRKVALGA</sequence>
<name>A0A167V6I4_CORFA</name>
<evidence type="ECO:0000313" key="3">
    <source>
        <dbReference type="Proteomes" id="UP000076744"/>
    </source>
</evidence>
<evidence type="ECO:0000313" key="2">
    <source>
        <dbReference type="EMBL" id="OAA62280.1"/>
    </source>
</evidence>
<gene>
    <name evidence="2" type="ORF">ISF_05289</name>
</gene>
<proteinExistence type="predicted"/>
<feature type="compositionally biased region" description="Acidic residues" evidence="1">
    <location>
        <begin position="168"/>
        <end position="178"/>
    </location>
</feature>
<dbReference type="PANTHER" id="PTHR46603">
    <property type="entry name" value="ABSCISSION/NOCUT CHECKPOINT REGULATOR"/>
    <property type="match status" value="1"/>
</dbReference>
<protein>
    <recommendedName>
        <fullName evidence="4">Zinc finger, FYVE domain containing protein</fullName>
    </recommendedName>
</protein>
<dbReference type="EMBL" id="AZHB01000012">
    <property type="protein sequence ID" value="OAA62280.1"/>
    <property type="molecule type" value="Genomic_DNA"/>
</dbReference>
<dbReference type="CDD" id="cd19817">
    <property type="entry name" value="Bbox1_ANCHR-like"/>
    <property type="match status" value="1"/>
</dbReference>
<feature type="region of interest" description="Disordered" evidence="1">
    <location>
        <begin position="53"/>
        <end position="110"/>
    </location>
</feature>
<dbReference type="AlphaFoldDB" id="A0A167V6I4"/>
<evidence type="ECO:0008006" key="4">
    <source>
        <dbReference type="Google" id="ProtNLM"/>
    </source>
</evidence>
<accession>A0A167V6I4</accession>
<comment type="caution">
    <text evidence="2">The sequence shown here is derived from an EMBL/GenBank/DDBJ whole genome shotgun (WGS) entry which is preliminary data.</text>
</comment>
<evidence type="ECO:0000256" key="1">
    <source>
        <dbReference type="SAM" id="MobiDB-lite"/>
    </source>
</evidence>